<keyword evidence="3" id="KW-0444">Lipid biosynthesis</keyword>
<dbReference type="GO" id="GO:0016126">
    <property type="term" value="P:sterol biosynthetic process"/>
    <property type="evidence" value="ECO:0007669"/>
    <property type="project" value="UniProtKB-KW"/>
</dbReference>
<dbReference type="EMBL" id="KK785191">
    <property type="protein sequence ID" value="KDO47064.1"/>
    <property type="molecule type" value="Genomic_DNA"/>
</dbReference>
<keyword evidence="8 12" id="KW-0443">Lipid metabolism</keyword>
<evidence type="ECO:0000259" key="14">
    <source>
        <dbReference type="Pfam" id="PF22700"/>
    </source>
</evidence>
<evidence type="ECO:0000256" key="10">
    <source>
        <dbReference type="ARBA" id="ARBA00023221"/>
    </source>
</evidence>
<evidence type="ECO:0000256" key="7">
    <source>
        <dbReference type="ARBA" id="ARBA00023011"/>
    </source>
</evidence>
<evidence type="ECO:0000256" key="1">
    <source>
        <dbReference type="ARBA" id="ARBA00008831"/>
    </source>
</evidence>
<dbReference type="GO" id="GO:0004163">
    <property type="term" value="F:diphosphomevalonate decarboxylase activity"/>
    <property type="evidence" value="ECO:0007669"/>
    <property type="project" value="UniProtKB-EC"/>
</dbReference>
<keyword evidence="6" id="KW-0752">Steroid biosynthesis</keyword>
<dbReference type="InterPro" id="IPR041431">
    <property type="entry name" value="Mvd1_C"/>
</dbReference>
<dbReference type="SMR" id="A0A067DVN1"/>
<dbReference type="NCBIfam" id="TIGR01240">
    <property type="entry name" value="mevDPdecarb"/>
    <property type="match status" value="1"/>
</dbReference>
<evidence type="ECO:0000256" key="2">
    <source>
        <dbReference type="ARBA" id="ARBA00012296"/>
    </source>
</evidence>
<dbReference type="Proteomes" id="UP000027120">
    <property type="component" value="Unassembled WGS sequence"/>
</dbReference>
<dbReference type="PANTHER" id="PTHR10977:SF3">
    <property type="entry name" value="DIPHOSPHOMEVALONATE DECARBOXYLASE"/>
    <property type="match status" value="1"/>
</dbReference>
<dbReference type="InterPro" id="IPR053859">
    <property type="entry name" value="MVD-like_N"/>
</dbReference>
<dbReference type="InterPro" id="IPR005935">
    <property type="entry name" value="Mev_decarb"/>
</dbReference>
<dbReference type="GO" id="GO:0005829">
    <property type="term" value="C:cytosol"/>
    <property type="evidence" value="ECO:0007669"/>
    <property type="project" value="InterPro"/>
</dbReference>
<evidence type="ECO:0000256" key="5">
    <source>
        <dbReference type="ARBA" id="ARBA00022840"/>
    </source>
</evidence>
<sequence length="277" mass="30503">MNLKENQSQLSAIARQGSGSACRSLFGGFVKWILGKEGNGSDSLAVQLVDEEHWNDLVIIIAVVSSRQKETSSTTGMRESVETSLLLQHRAKEVVPKRIVQMEEAIQNHDFSSFAQLTCADSNQFHAVCLDTSPPIFYMNDTSHRIISYVERWNRSVGSPQVAYTFDAGPNAVLIARNRKIATELLQRLLFFFPPNSETDLNSYVLGDKSILRDAGIDGMKDIEALPLPPEINNISAQKYSGDVNYFICTRPGGGPVLLSDDSKALLNPKSGLPKEA</sequence>
<dbReference type="AlphaFoldDB" id="A0A067DVN1"/>
<dbReference type="GO" id="GO:0005524">
    <property type="term" value="F:ATP binding"/>
    <property type="evidence" value="ECO:0007669"/>
    <property type="project" value="UniProtKB-UniRule"/>
</dbReference>
<dbReference type="PIRSF" id="PIRSF015950">
    <property type="entry name" value="Mev_P_decrbx"/>
    <property type="match status" value="1"/>
</dbReference>
<evidence type="ECO:0000256" key="11">
    <source>
        <dbReference type="ARBA" id="ARBA00023239"/>
    </source>
</evidence>
<organism evidence="15 16">
    <name type="scientific">Citrus sinensis</name>
    <name type="common">Sweet orange</name>
    <name type="synonym">Citrus aurantium var. sinensis</name>
    <dbReference type="NCBI Taxonomy" id="2711"/>
    <lineage>
        <taxon>Eukaryota</taxon>
        <taxon>Viridiplantae</taxon>
        <taxon>Streptophyta</taxon>
        <taxon>Embryophyta</taxon>
        <taxon>Tracheophyta</taxon>
        <taxon>Spermatophyta</taxon>
        <taxon>Magnoliopsida</taxon>
        <taxon>eudicotyledons</taxon>
        <taxon>Gunneridae</taxon>
        <taxon>Pentapetalae</taxon>
        <taxon>rosids</taxon>
        <taxon>malvids</taxon>
        <taxon>Sapindales</taxon>
        <taxon>Rutaceae</taxon>
        <taxon>Aurantioideae</taxon>
        <taxon>Citrus</taxon>
    </lineage>
</organism>
<dbReference type="FunFam" id="3.30.70.890:FF:000005">
    <property type="entry name" value="Diphosphomevalonate decarboxylase"/>
    <property type="match status" value="1"/>
</dbReference>
<dbReference type="Gene3D" id="3.30.230.10">
    <property type="match status" value="1"/>
</dbReference>
<dbReference type="PANTHER" id="PTHR10977">
    <property type="entry name" value="DIPHOSPHOMEVALONATE DECARBOXYLASE"/>
    <property type="match status" value="1"/>
</dbReference>
<evidence type="ECO:0000256" key="8">
    <source>
        <dbReference type="ARBA" id="ARBA00023098"/>
    </source>
</evidence>
<evidence type="ECO:0000256" key="6">
    <source>
        <dbReference type="ARBA" id="ARBA00022955"/>
    </source>
</evidence>
<dbReference type="EMBL" id="KK785191">
    <property type="protein sequence ID" value="KDO47063.1"/>
    <property type="molecule type" value="Genomic_DNA"/>
</dbReference>
<evidence type="ECO:0000256" key="4">
    <source>
        <dbReference type="ARBA" id="ARBA00022741"/>
    </source>
</evidence>
<evidence type="ECO:0000313" key="16">
    <source>
        <dbReference type="Proteomes" id="UP000027120"/>
    </source>
</evidence>
<keyword evidence="16" id="KW-1185">Reference proteome</keyword>
<dbReference type="Gene3D" id="3.30.70.890">
    <property type="entry name" value="GHMP kinase, C-terminal domain"/>
    <property type="match status" value="1"/>
</dbReference>
<evidence type="ECO:0000256" key="9">
    <source>
        <dbReference type="ARBA" id="ARBA00023166"/>
    </source>
</evidence>
<keyword evidence="5 12" id="KW-0067">ATP-binding</keyword>
<keyword evidence="7" id="KW-0756">Sterol biosynthesis</keyword>
<reference evidence="15 16" key="1">
    <citation type="submission" date="2014-04" db="EMBL/GenBank/DDBJ databases">
        <authorList>
            <consortium name="International Citrus Genome Consortium"/>
            <person name="Gmitter F."/>
            <person name="Chen C."/>
            <person name="Farmerie W."/>
            <person name="Harkins T."/>
            <person name="Desany B."/>
            <person name="Mohiuddin M."/>
            <person name="Kodira C."/>
            <person name="Borodovsky M."/>
            <person name="Lomsadze A."/>
            <person name="Burns P."/>
            <person name="Jenkins J."/>
            <person name="Prochnik S."/>
            <person name="Shu S."/>
            <person name="Chapman J."/>
            <person name="Pitluck S."/>
            <person name="Schmutz J."/>
            <person name="Rokhsar D."/>
        </authorList>
    </citation>
    <scope>NUCLEOTIDE SEQUENCE</scope>
</reference>
<name>A0A067DVN1_CITSI</name>
<feature type="domain" description="Diphosphomevalonate decarboxylase-like N-terminal" evidence="14">
    <location>
        <begin position="2"/>
        <end position="45"/>
    </location>
</feature>
<keyword evidence="9" id="KW-1207">Sterol metabolism</keyword>
<dbReference type="Pfam" id="PF18376">
    <property type="entry name" value="MDD_C"/>
    <property type="match status" value="1"/>
</dbReference>
<keyword evidence="11 12" id="KW-0456">Lyase</keyword>
<comment type="similarity">
    <text evidence="1 12">Belongs to the diphosphomevalonate decarboxylase family.</text>
</comment>
<keyword evidence="10" id="KW-0753">Steroid metabolism</keyword>
<dbReference type="InterPro" id="IPR029765">
    <property type="entry name" value="Mev_diP_decarb"/>
</dbReference>
<evidence type="ECO:0000259" key="13">
    <source>
        <dbReference type="Pfam" id="PF18376"/>
    </source>
</evidence>
<gene>
    <name evidence="15" type="ORF">CISIN_1g014714mg</name>
</gene>
<accession>A0A067DVN1</accession>
<evidence type="ECO:0000313" key="15">
    <source>
        <dbReference type="EMBL" id="KDO47064.1"/>
    </source>
</evidence>
<comment type="catalytic activity">
    <reaction evidence="12">
        <text>(R)-5-diphosphomevalonate + ATP = isopentenyl diphosphate + ADP + phosphate + CO2</text>
        <dbReference type="Rhea" id="RHEA:23732"/>
        <dbReference type="ChEBI" id="CHEBI:16526"/>
        <dbReference type="ChEBI" id="CHEBI:30616"/>
        <dbReference type="ChEBI" id="CHEBI:43474"/>
        <dbReference type="ChEBI" id="CHEBI:57557"/>
        <dbReference type="ChEBI" id="CHEBI:128769"/>
        <dbReference type="ChEBI" id="CHEBI:456216"/>
        <dbReference type="EC" id="4.1.1.33"/>
    </reaction>
</comment>
<evidence type="ECO:0000256" key="3">
    <source>
        <dbReference type="ARBA" id="ARBA00022516"/>
    </source>
</evidence>
<dbReference type="GO" id="GO:0019287">
    <property type="term" value="P:isopentenyl diphosphate biosynthetic process, mevalonate pathway"/>
    <property type="evidence" value="ECO:0007669"/>
    <property type="project" value="InterPro"/>
</dbReference>
<keyword evidence="4 12" id="KW-0547">Nucleotide-binding</keyword>
<dbReference type="SUPFAM" id="SSF55060">
    <property type="entry name" value="GHMP Kinase, C-terminal domain"/>
    <property type="match status" value="1"/>
</dbReference>
<dbReference type="InterPro" id="IPR014721">
    <property type="entry name" value="Ribsml_uS5_D2-typ_fold_subgr"/>
</dbReference>
<protein>
    <recommendedName>
        <fullName evidence="2 12">Diphosphomevalonate decarboxylase</fullName>
        <ecNumber evidence="2 12">4.1.1.33</ecNumber>
    </recommendedName>
</protein>
<evidence type="ECO:0000256" key="12">
    <source>
        <dbReference type="PIRNR" id="PIRNR015950"/>
    </source>
</evidence>
<dbReference type="InterPro" id="IPR036554">
    <property type="entry name" value="GHMP_kinase_C_sf"/>
</dbReference>
<dbReference type="Pfam" id="PF22700">
    <property type="entry name" value="MVD-like_N"/>
    <property type="match status" value="1"/>
</dbReference>
<feature type="domain" description="Mvd1 C-terminal" evidence="13">
    <location>
        <begin position="59"/>
        <end position="258"/>
    </location>
</feature>
<proteinExistence type="inferred from homology"/>
<dbReference type="EC" id="4.1.1.33" evidence="2 12"/>